<dbReference type="GO" id="GO:0033612">
    <property type="term" value="F:receptor serine/threonine kinase binding"/>
    <property type="evidence" value="ECO:0007669"/>
    <property type="project" value="TreeGrafter"/>
</dbReference>
<dbReference type="PANTHER" id="PTHR48056:SF74">
    <property type="entry name" value="PROTEIN KINASE DOMAIN-CONTAINING PROTEIN"/>
    <property type="match status" value="1"/>
</dbReference>
<dbReference type="AlphaFoldDB" id="A0AAN8U4D0"/>
<feature type="domain" description="Protein kinase" evidence="11">
    <location>
        <begin position="561"/>
        <end position="861"/>
    </location>
</feature>
<dbReference type="InterPro" id="IPR001245">
    <property type="entry name" value="Ser-Thr/Tyr_kinase_cat_dom"/>
</dbReference>
<dbReference type="FunFam" id="3.80.10.10:FF:000041">
    <property type="entry name" value="LRR receptor-like serine/threonine-protein kinase ERECTA"/>
    <property type="match status" value="1"/>
</dbReference>
<dbReference type="InterPro" id="IPR000719">
    <property type="entry name" value="Prot_kinase_dom"/>
</dbReference>
<dbReference type="FunFam" id="1.10.510.10:FF:000431">
    <property type="entry name" value="Putative inactive leucine-rich repeat receptor-like protein kinase"/>
    <property type="match status" value="1"/>
</dbReference>
<keyword evidence="13" id="KW-1185">Reference proteome</keyword>
<accession>A0AAN8U4D0</accession>
<keyword evidence="2" id="KW-0433">Leucine-rich repeat</keyword>
<organism evidence="12 13">
    <name type="scientific">Solanum bulbocastanum</name>
    <name type="common">Wild potato</name>
    <dbReference type="NCBI Taxonomy" id="147425"/>
    <lineage>
        <taxon>Eukaryota</taxon>
        <taxon>Viridiplantae</taxon>
        <taxon>Streptophyta</taxon>
        <taxon>Embryophyta</taxon>
        <taxon>Tracheophyta</taxon>
        <taxon>Spermatophyta</taxon>
        <taxon>Magnoliopsida</taxon>
        <taxon>eudicotyledons</taxon>
        <taxon>Gunneridae</taxon>
        <taxon>Pentapetalae</taxon>
        <taxon>asterids</taxon>
        <taxon>lamiids</taxon>
        <taxon>Solanales</taxon>
        <taxon>Solanaceae</taxon>
        <taxon>Solanoideae</taxon>
        <taxon>Solaneae</taxon>
        <taxon>Solanum</taxon>
    </lineage>
</organism>
<evidence type="ECO:0000256" key="5">
    <source>
        <dbReference type="ARBA" id="ARBA00022737"/>
    </source>
</evidence>
<evidence type="ECO:0000256" key="3">
    <source>
        <dbReference type="ARBA" id="ARBA00022692"/>
    </source>
</evidence>
<dbReference type="Gene3D" id="1.10.510.10">
    <property type="entry name" value="Transferase(Phosphotransferase) domain 1"/>
    <property type="match status" value="1"/>
</dbReference>
<dbReference type="Gene3D" id="3.30.200.20">
    <property type="entry name" value="Phosphorylase Kinase, domain 1"/>
    <property type="match status" value="1"/>
</dbReference>
<dbReference type="GO" id="GO:0016020">
    <property type="term" value="C:membrane"/>
    <property type="evidence" value="ECO:0007669"/>
    <property type="project" value="UniProtKB-SubCell"/>
</dbReference>
<gene>
    <name evidence="12" type="ORF">RDI58_002541</name>
</gene>
<feature type="transmembrane region" description="Helical" evidence="10">
    <location>
        <begin position="471"/>
        <end position="495"/>
    </location>
</feature>
<keyword evidence="6 10" id="KW-1133">Transmembrane helix</keyword>
<feature type="transmembrane region" description="Helical" evidence="10">
    <location>
        <begin position="85"/>
        <end position="103"/>
    </location>
</feature>
<evidence type="ECO:0000256" key="10">
    <source>
        <dbReference type="SAM" id="Phobius"/>
    </source>
</evidence>
<comment type="subcellular location">
    <subcellularLocation>
        <location evidence="1">Membrane</location>
        <topology evidence="1">Single-pass type I membrane protein</topology>
    </subcellularLocation>
</comment>
<evidence type="ECO:0000256" key="7">
    <source>
        <dbReference type="ARBA" id="ARBA00023136"/>
    </source>
</evidence>
<evidence type="ECO:0000256" key="1">
    <source>
        <dbReference type="ARBA" id="ARBA00004479"/>
    </source>
</evidence>
<evidence type="ECO:0000256" key="2">
    <source>
        <dbReference type="ARBA" id="ARBA00022614"/>
    </source>
</evidence>
<dbReference type="EMBL" id="JBANQN010000001">
    <property type="protein sequence ID" value="KAK6804757.1"/>
    <property type="molecule type" value="Genomic_DNA"/>
</dbReference>
<keyword evidence="8" id="KW-0675">Receptor</keyword>
<keyword evidence="7 10" id="KW-0472">Membrane</keyword>
<proteinExistence type="predicted"/>
<protein>
    <recommendedName>
        <fullName evidence="11">Protein kinase domain-containing protein</fullName>
    </recommendedName>
</protein>
<keyword evidence="5" id="KW-0677">Repeat</keyword>
<dbReference type="PROSITE" id="PS50011">
    <property type="entry name" value="PROTEIN_KINASE_DOM"/>
    <property type="match status" value="1"/>
</dbReference>
<dbReference type="Pfam" id="PF23598">
    <property type="entry name" value="LRR_14"/>
    <property type="match status" value="1"/>
</dbReference>
<dbReference type="InterPro" id="IPR055414">
    <property type="entry name" value="LRR_R13L4/SHOC2-like"/>
</dbReference>
<dbReference type="SUPFAM" id="SSF52058">
    <property type="entry name" value="L domain-like"/>
    <property type="match status" value="1"/>
</dbReference>
<name>A0AAN8U4D0_SOLBU</name>
<reference evidence="12 13" key="1">
    <citation type="submission" date="2024-02" db="EMBL/GenBank/DDBJ databases">
        <title>de novo genome assembly of Solanum bulbocastanum strain 11H21.</title>
        <authorList>
            <person name="Hosaka A.J."/>
        </authorList>
    </citation>
    <scope>NUCLEOTIDE SEQUENCE [LARGE SCALE GENOMIC DNA]</scope>
    <source>
        <tissue evidence="12">Young leaves</tissue>
    </source>
</reference>
<dbReference type="PANTHER" id="PTHR48056">
    <property type="entry name" value="LRR RECEPTOR-LIKE SERINE/THREONINE-PROTEIN KINASE-RELATED"/>
    <property type="match status" value="1"/>
</dbReference>
<keyword evidence="4" id="KW-0732">Signal</keyword>
<feature type="transmembrane region" description="Helical" evidence="10">
    <location>
        <begin position="20"/>
        <end position="45"/>
    </location>
</feature>
<comment type="caution">
    <text evidence="12">The sequence shown here is derived from an EMBL/GenBank/DDBJ whole genome shotgun (WGS) entry which is preliminary data.</text>
</comment>
<dbReference type="InterPro" id="IPR011009">
    <property type="entry name" value="Kinase-like_dom_sf"/>
</dbReference>
<dbReference type="GO" id="GO:0004674">
    <property type="term" value="F:protein serine/threonine kinase activity"/>
    <property type="evidence" value="ECO:0007669"/>
    <property type="project" value="UniProtKB-EC"/>
</dbReference>
<dbReference type="SUPFAM" id="SSF56112">
    <property type="entry name" value="Protein kinase-like (PK-like)"/>
    <property type="match status" value="1"/>
</dbReference>
<dbReference type="InterPro" id="IPR032675">
    <property type="entry name" value="LRR_dom_sf"/>
</dbReference>
<evidence type="ECO:0000259" key="11">
    <source>
        <dbReference type="PROSITE" id="PS50011"/>
    </source>
</evidence>
<evidence type="ECO:0000256" key="9">
    <source>
        <dbReference type="ARBA" id="ARBA00023180"/>
    </source>
</evidence>
<keyword evidence="3 10" id="KW-0812">Transmembrane</keyword>
<evidence type="ECO:0000256" key="4">
    <source>
        <dbReference type="ARBA" id="ARBA00022729"/>
    </source>
</evidence>
<dbReference type="Proteomes" id="UP001371456">
    <property type="component" value="Unassembled WGS sequence"/>
</dbReference>
<evidence type="ECO:0000256" key="8">
    <source>
        <dbReference type="ARBA" id="ARBA00023170"/>
    </source>
</evidence>
<sequence length="874" mass="97518">MNGSGRKYKQKLWKDTRKSIYYYTNISFISILNLLSRNILLYFLVTVFFKNACNFFNPTHFLKFTALIPEKNQKKVAFSMGMAKTVQGSCWLLVFMVFLLFNLSDEFLEPSQYEAIVKIKQLLNFPQDLSSWSDNTDFCNSEPNTALTLMCYEANITQLHISGYNWFPNLPQEFSTDTLFSNLALLPNLKVLSLVSLGLRGTLPKKIEFLSSLEIVNISSNFFYGEIPGEISYLKNLQTLILDDNKFTGQVPEGVGLLHSLSVLSFKNNSFSGSLPNSLSNLRTLRILSVSGNNFSGVVPNLHNLSNLQVLDLESNNLGPNFPNIPTKLVSLVLRKNKFSLGVPKELSSCYQLKKLDISSNELVGPVSPTVLSLPSLSYLDISGNKLTGKLLKNVTCSQDLSFVNLSSNYLTGVLPDCLHPNSGSKIVLFSGNCLSNKEQWQHPYSFCHNEALAVSIEPHKGKVKGGNGKAVLASSMVGGFVGVVVIVGLAFVVVRREYAKKKASKAPQTRLILEKVSPAHTLKLLNDARYLSETRKLGLLGAPPYRTFVLDELREATNNFDISNLIGASSCGQIYKGRLTDGTVVAIKSIKMRKRHSVQSYTHQLGRISKIRYCHLVSTIGHCFECYQDDSSVSRICLVFEFVPNVTLREVISDSSEFLLWTSLQTPGFVEANSAQKFTWMQRMSAAIGIAKGIQFLHTGIVPGMFSNQLKITDVLLDQNFHVKISKYNLPLLIENKKMDTGPSSSGSKGNDGQRLKYEEKDDVYDFGVILLEIISGRTIDTKNDIDVSKDILIVSLTADEIARRNIIDPAVRKECSDSSLRTLMELCIKCLSDEPSQRPSVEDLIWNLQFAAQVQDPWYRDTYGNQESPGHV</sequence>
<dbReference type="GO" id="GO:0005524">
    <property type="term" value="F:ATP binding"/>
    <property type="evidence" value="ECO:0007669"/>
    <property type="project" value="InterPro"/>
</dbReference>
<keyword evidence="9" id="KW-0325">Glycoprotein</keyword>
<dbReference type="Gene3D" id="3.80.10.10">
    <property type="entry name" value="Ribonuclease Inhibitor"/>
    <property type="match status" value="2"/>
</dbReference>
<dbReference type="FunFam" id="3.80.10.10:FF:000413">
    <property type="entry name" value="Inactive leucine-rich repeat receptor-like protein kinase"/>
    <property type="match status" value="1"/>
</dbReference>
<evidence type="ECO:0000313" key="12">
    <source>
        <dbReference type="EMBL" id="KAK6804757.1"/>
    </source>
</evidence>
<dbReference type="Pfam" id="PF07714">
    <property type="entry name" value="PK_Tyr_Ser-Thr"/>
    <property type="match status" value="1"/>
</dbReference>
<dbReference type="InterPro" id="IPR050647">
    <property type="entry name" value="Plant_LRR-RLKs"/>
</dbReference>
<evidence type="ECO:0000313" key="13">
    <source>
        <dbReference type="Proteomes" id="UP001371456"/>
    </source>
</evidence>
<evidence type="ECO:0000256" key="6">
    <source>
        <dbReference type="ARBA" id="ARBA00022989"/>
    </source>
</evidence>